<accession>A0A290Z6R8</accession>
<reference evidence="3" key="1">
    <citation type="submission" date="2017-09" db="EMBL/GenBank/DDBJ databases">
        <title>Complete Genome Sequence of ansamitocin-producing Bacterium Actinosynnema pretiosum X47.</title>
        <authorList>
            <person name="Cao G."/>
            <person name="Zong G."/>
            <person name="Zhong C."/>
            <person name="Fu J."/>
        </authorList>
    </citation>
    <scope>NUCLEOTIDE SEQUENCE [LARGE SCALE GENOMIC DNA]</scope>
    <source>
        <strain evidence="3">X47</strain>
    </source>
</reference>
<dbReference type="Gene3D" id="1.10.260.40">
    <property type="entry name" value="lambda repressor-like DNA-binding domains"/>
    <property type="match status" value="1"/>
</dbReference>
<keyword evidence="4" id="KW-1185">Reference proteome</keyword>
<dbReference type="PANTHER" id="PTHR35010:SF2">
    <property type="entry name" value="BLL4672 PROTEIN"/>
    <property type="match status" value="1"/>
</dbReference>
<dbReference type="RefSeq" id="WP_096494159.1">
    <property type="nucleotide sequence ID" value="NZ_CP023445.1"/>
</dbReference>
<dbReference type="Pfam" id="PF13560">
    <property type="entry name" value="HTH_31"/>
    <property type="match status" value="1"/>
</dbReference>
<dbReference type="PROSITE" id="PS50943">
    <property type="entry name" value="HTH_CROC1"/>
    <property type="match status" value="1"/>
</dbReference>
<gene>
    <name evidence="3" type="ORF">CNX65_16765</name>
</gene>
<feature type="domain" description="HTH cro/C1-type" evidence="2">
    <location>
        <begin position="38"/>
        <end position="85"/>
    </location>
</feature>
<evidence type="ECO:0000313" key="3">
    <source>
        <dbReference type="EMBL" id="ATE54727.1"/>
    </source>
</evidence>
<dbReference type="InterPro" id="IPR041413">
    <property type="entry name" value="MLTR_LBD"/>
</dbReference>
<dbReference type="Gene3D" id="3.30.450.180">
    <property type="match status" value="1"/>
</dbReference>
<dbReference type="InterPro" id="IPR001387">
    <property type="entry name" value="Cro/C1-type_HTH"/>
</dbReference>
<protein>
    <submittedName>
        <fullName evidence="3">Transcriptional regulator</fullName>
    </submittedName>
</protein>
<dbReference type="AlphaFoldDB" id="A0A290Z6R8"/>
<evidence type="ECO:0000313" key="4">
    <source>
        <dbReference type="Proteomes" id="UP000218505"/>
    </source>
</evidence>
<dbReference type="Pfam" id="PF17765">
    <property type="entry name" value="MLTR_LBD"/>
    <property type="match status" value="1"/>
</dbReference>
<dbReference type="InterPro" id="IPR010982">
    <property type="entry name" value="Lambda_DNA-bd_dom_sf"/>
</dbReference>
<dbReference type="KEGG" id="apre:CNX65_16765"/>
<evidence type="ECO:0000256" key="1">
    <source>
        <dbReference type="SAM" id="MobiDB-lite"/>
    </source>
</evidence>
<dbReference type="EMBL" id="CP023445">
    <property type="protein sequence ID" value="ATE54727.1"/>
    <property type="molecule type" value="Genomic_DNA"/>
</dbReference>
<sequence length="266" mass="29383">MTTEDRTAFGEYLRGRRAAMPAPEQTGRPRTSRRRVPGLRRQELADLAGISVEYCTRLEQGRATRPSREVLAALARALRLTTPARDHLFRLAGEPAPDPGSPHEVVRPGLLRVVRALGDSAPVTVHDGRLDLLAHNDAAAELLRPVSATGPFARNLAYQAFTAEGRSELLDAEGVALLARVAAGELRAALSRYPGDAYLAALHAELTATSADFRAHWARAEVGDWRSAVKRMRHPELGWRHFDLELLHDPERDHWVVLYAPRDDAP</sequence>
<dbReference type="Proteomes" id="UP000218505">
    <property type="component" value="Chromosome"/>
</dbReference>
<evidence type="ECO:0000259" key="2">
    <source>
        <dbReference type="PROSITE" id="PS50943"/>
    </source>
</evidence>
<organism evidence="3 4">
    <name type="scientific">Actinosynnema pretiosum</name>
    <dbReference type="NCBI Taxonomy" id="42197"/>
    <lineage>
        <taxon>Bacteria</taxon>
        <taxon>Bacillati</taxon>
        <taxon>Actinomycetota</taxon>
        <taxon>Actinomycetes</taxon>
        <taxon>Pseudonocardiales</taxon>
        <taxon>Pseudonocardiaceae</taxon>
        <taxon>Actinosynnema</taxon>
    </lineage>
</organism>
<dbReference type="SUPFAM" id="SSF47413">
    <property type="entry name" value="lambda repressor-like DNA-binding domains"/>
    <property type="match status" value="1"/>
</dbReference>
<proteinExistence type="predicted"/>
<feature type="region of interest" description="Disordered" evidence="1">
    <location>
        <begin position="1"/>
        <end position="37"/>
    </location>
</feature>
<name>A0A290Z6R8_9PSEU</name>
<dbReference type="SMART" id="SM00530">
    <property type="entry name" value="HTH_XRE"/>
    <property type="match status" value="1"/>
</dbReference>
<dbReference type="PANTHER" id="PTHR35010">
    <property type="entry name" value="BLL4672 PROTEIN-RELATED"/>
    <property type="match status" value="1"/>
</dbReference>
<dbReference type="GO" id="GO:0003677">
    <property type="term" value="F:DNA binding"/>
    <property type="evidence" value="ECO:0007669"/>
    <property type="project" value="InterPro"/>
</dbReference>
<dbReference type="CDD" id="cd00093">
    <property type="entry name" value="HTH_XRE"/>
    <property type="match status" value="1"/>
</dbReference>